<dbReference type="EMBL" id="CP000107">
    <property type="protein sequence ID" value="AAZ68706.1"/>
    <property type="molecule type" value="Genomic_DNA"/>
</dbReference>
<name>A0ACA6AWF3_EHRCJ</name>
<protein>
    <submittedName>
        <fullName evidence="1">RDD protein</fullName>
    </submittedName>
</protein>
<gene>
    <name evidence="1" type="ordered locus">Ecaj_0674</name>
</gene>
<dbReference type="Proteomes" id="UP000000435">
    <property type="component" value="Chromosome"/>
</dbReference>
<proteinExistence type="predicted"/>
<evidence type="ECO:0000313" key="2">
    <source>
        <dbReference type="Proteomes" id="UP000000435"/>
    </source>
</evidence>
<evidence type="ECO:0000313" key="1">
    <source>
        <dbReference type="EMBL" id="AAZ68706.1"/>
    </source>
</evidence>
<organism evidence="1 2">
    <name type="scientific">Ehrlichia canis (strain Jake)</name>
    <dbReference type="NCBI Taxonomy" id="269484"/>
    <lineage>
        <taxon>Bacteria</taxon>
        <taxon>Pseudomonadati</taxon>
        <taxon>Pseudomonadota</taxon>
        <taxon>Alphaproteobacteria</taxon>
        <taxon>Rickettsiales</taxon>
        <taxon>Anaplasmataceae</taxon>
        <taxon>Ehrlichia</taxon>
    </lineage>
</organism>
<accession>A0ACA6AWF3</accession>
<keyword evidence="2" id="KW-1185">Reference proteome</keyword>
<sequence length="163" mass="18536">MNTKNIKVANILKRVLASTIDHIILSLLNYPVVLLTHELTIIPFIVNLLISCYYYTYFLSSTAQASIGQKILNIHTIRCDNKKIDACLAFDRSLSEFLCPTILMISIQIVNMNINNSFITSIIFLITIVTLIVSVVWYLIALFSQNNQTIHDIIFNTIVVENK</sequence>
<reference evidence="2" key="1">
    <citation type="journal article" date="2006" name="J. Bacteriol.">
        <title>The genome of the obligately intracellular bacterium Ehrlichia canis reveals themes of complex membrane structure and immune evasion strategies.</title>
        <authorList>
            <person name="Mavromatis K."/>
            <person name="Doyle C.K."/>
            <person name="Lykidis A."/>
            <person name="Ivanova N."/>
            <person name="Francino M.P."/>
            <person name="Chain P."/>
            <person name="Shin M."/>
            <person name="Malfatti S."/>
            <person name="Larimer F."/>
            <person name="Copeland A."/>
            <person name="Detter J.C."/>
            <person name="Land M."/>
            <person name="Richardson P.M."/>
            <person name="Yu X.J."/>
            <person name="Walker D.H."/>
            <person name="McBride J.W."/>
            <person name="Kyrpides N.C."/>
        </authorList>
    </citation>
    <scope>NUCLEOTIDE SEQUENCE [LARGE SCALE GENOMIC DNA]</scope>
    <source>
        <strain evidence="2">Jake</strain>
    </source>
</reference>